<dbReference type="InterPro" id="IPR054353">
    <property type="entry name" value="IstA-like_C"/>
</dbReference>
<dbReference type="PROSITE" id="PS50994">
    <property type="entry name" value="INTEGRASE"/>
    <property type="match status" value="1"/>
</dbReference>
<reference evidence="2" key="1">
    <citation type="submission" date="2022-12" db="EMBL/GenBank/DDBJ databases">
        <title>Jiella pelagia sp. nov., isolated from phosphonate enriched culture of Northwest Pacific surface seawater.</title>
        <authorList>
            <person name="Shin D.Y."/>
            <person name="Hwang C.Y."/>
        </authorList>
    </citation>
    <scope>NUCLEOTIDE SEQUENCE</scope>
    <source>
        <strain evidence="2">HL-NP1</strain>
    </source>
</reference>
<proteinExistence type="predicted"/>
<dbReference type="Pfam" id="PF22483">
    <property type="entry name" value="Mu-transpos_C_2"/>
    <property type="match status" value="1"/>
</dbReference>
<name>A0ABY7C6L5_9HYPH</name>
<protein>
    <submittedName>
        <fullName evidence="2">IS21 family transposase</fullName>
    </submittedName>
</protein>
<keyword evidence="3" id="KW-1185">Reference proteome</keyword>
<accession>A0ABY7C6L5</accession>
<dbReference type="PANTHER" id="PTHR35004">
    <property type="entry name" value="TRANSPOSASE RV3428C-RELATED"/>
    <property type="match status" value="1"/>
</dbReference>
<dbReference type="NCBIfam" id="NF033546">
    <property type="entry name" value="transpos_IS21"/>
    <property type="match status" value="1"/>
</dbReference>
<dbReference type="RefSeq" id="WP_268883436.1">
    <property type="nucleotide sequence ID" value="NZ_CP114029.1"/>
</dbReference>
<dbReference type="PANTHER" id="PTHR35004:SF7">
    <property type="entry name" value="INTEGRASE PROTEIN"/>
    <property type="match status" value="1"/>
</dbReference>
<dbReference type="Proteomes" id="UP001164020">
    <property type="component" value="Chromosome"/>
</dbReference>
<dbReference type="InterPro" id="IPR001584">
    <property type="entry name" value="Integrase_cat-core"/>
</dbReference>
<evidence type="ECO:0000313" key="2">
    <source>
        <dbReference type="EMBL" id="WAP70896.1"/>
    </source>
</evidence>
<sequence>MFAVEVYASVRRFVHLEGNSQREAAKVFGLSRDTVSKMCRFSVPPGYTRTKPVGKPKLGTLLPMIDAILEADRMAPVKQRHTAKRIFERLRDEYGYGGGLTVVKDYVRIARGRQRETFVPLAHPPGHAQADFGEAIGVIGGVRQKIHFFCMDLPHSDAPFVKAYPAETTEAFLDGHVSAFDFFGKVPLSILYDNTTLAVAKICGDGRRERNRAFTELQSHYLFADRFGRPGKGNDKGKVEGLVKYVRSNFMTPIPHAASFDDLNAMLAERCRRRQGERAGRHNETIGERLVADLAAFKDLPATPLEPCEKRIARVSSTSLVRYRCNDYSVPTTYGFRDVLVKAFVDEVVILCGGEEIARHRRDYRTGTFVFDPLHYLALIETKPNALDQAAPLQGWDLPEAFQHLRHLLEARMGNRGKREFIQVLRLMETIPMPIVTDAVTEAIRLGAIGFDAIKLIALARIEHRPARLDLAAYPHLPKMDVRTTAAADYAVLIPGRAA</sequence>
<dbReference type="EMBL" id="CP114029">
    <property type="protein sequence ID" value="WAP70896.1"/>
    <property type="molecule type" value="Genomic_DNA"/>
</dbReference>
<evidence type="ECO:0000259" key="1">
    <source>
        <dbReference type="PROSITE" id="PS50994"/>
    </source>
</evidence>
<organism evidence="2 3">
    <name type="scientific">Jiella pelagia</name>
    <dbReference type="NCBI Taxonomy" id="2986949"/>
    <lineage>
        <taxon>Bacteria</taxon>
        <taxon>Pseudomonadati</taxon>
        <taxon>Pseudomonadota</taxon>
        <taxon>Alphaproteobacteria</taxon>
        <taxon>Hyphomicrobiales</taxon>
        <taxon>Aurantimonadaceae</taxon>
        <taxon>Jiella</taxon>
    </lineage>
</organism>
<feature type="domain" description="Integrase catalytic" evidence="1">
    <location>
        <begin position="121"/>
        <end position="295"/>
    </location>
</feature>
<gene>
    <name evidence="2" type="primary">istA</name>
    <name evidence="2" type="ORF">OH818_13490</name>
</gene>
<evidence type="ECO:0000313" key="3">
    <source>
        <dbReference type="Proteomes" id="UP001164020"/>
    </source>
</evidence>